<gene>
    <name evidence="1" type="ORF">MKZ38_003306</name>
</gene>
<name>A0AAD5RN33_9PEZI</name>
<accession>A0AAD5RN33</accession>
<evidence type="ECO:0000313" key="2">
    <source>
        <dbReference type="Proteomes" id="UP001201980"/>
    </source>
</evidence>
<proteinExistence type="predicted"/>
<protein>
    <submittedName>
        <fullName evidence="1">Uncharacterized protein</fullName>
    </submittedName>
</protein>
<keyword evidence="2" id="KW-1185">Reference proteome</keyword>
<reference evidence="1" key="1">
    <citation type="submission" date="2022-07" db="EMBL/GenBank/DDBJ databases">
        <title>Draft genome sequence of Zalerion maritima ATCC 34329, a (micro)plastics degrading marine fungus.</title>
        <authorList>
            <person name="Paco A."/>
            <person name="Goncalves M.F.M."/>
            <person name="Rocha-Santos T.A.P."/>
            <person name="Alves A."/>
        </authorList>
    </citation>
    <scope>NUCLEOTIDE SEQUENCE</scope>
    <source>
        <strain evidence="1">ATCC 34329</strain>
    </source>
</reference>
<dbReference type="EMBL" id="JAKWBI020000202">
    <property type="protein sequence ID" value="KAJ2899256.1"/>
    <property type="molecule type" value="Genomic_DNA"/>
</dbReference>
<evidence type="ECO:0000313" key="1">
    <source>
        <dbReference type="EMBL" id="KAJ2899256.1"/>
    </source>
</evidence>
<comment type="caution">
    <text evidence="1">The sequence shown here is derived from an EMBL/GenBank/DDBJ whole genome shotgun (WGS) entry which is preliminary data.</text>
</comment>
<organism evidence="1 2">
    <name type="scientific">Zalerion maritima</name>
    <dbReference type="NCBI Taxonomy" id="339359"/>
    <lineage>
        <taxon>Eukaryota</taxon>
        <taxon>Fungi</taxon>
        <taxon>Dikarya</taxon>
        <taxon>Ascomycota</taxon>
        <taxon>Pezizomycotina</taxon>
        <taxon>Sordariomycetes</taxon>
        <taxon>Lulworthiomycetidae</taxon>
        <taxon>Lulworthiales</taxon>
        <taxon>Lulworthiaceae</taxon>
        <taxon>Zalerion</taxon>
    </lineage>
</organism>
<sequence>MAPLGIITAVVSEARVAKDVYNALRGYEHVLQYFESKPTGGTAAGRLSTIVDSLKARGRDMFPQTLTLASEVNLKRESQSSLAEIPGHATAMDSFGLVDDIKAAKPGLVNDNAIFAFAVLPLISTVQADCSFDTFHYVLSWPGPHVDVTD</sequence>
<dbReference type="AlphaFoldDB" id="A0AAD5RN33"/>
<dbReference type="Proteomes" id="UP001201980">
    <property type="component" value="Unassembled WGS sequence"/>
</dbReference>